<evidence type="ECO:0000259" key="1">
    <source>
        <dbReference type="PROSITE" id="PS50883"/>
    </source>
</evidence>
<dbReference type="EMBL" id="CP132976">
    <property type="protein sequence ID" value="WMD18513.1"/>
    <property type="molecule type" value="Genomic_DNA"/>
</dbReference>
<evidence type="ECO:0000313" key="2">
    <source>
        <dbReference type="EMBL" id="WMD18513.1"/>
    </source>
</evidence>
<dbReference type="InterPro" id="IPR035919">
    <property type="entry name" value="EAL_sf"/>
</dbReference>
<dbReference type="Proteomes" id="UP001234798">
    <property type="component" value="Chromosome"/>
</dbReference>
<evidence type="ECO:0000313" key="3">
    <source>
        <dbReference type="Proteomes" id="UP001234798"/>
    </source>
</evidence>
<gene>
    <name evidence="2" type="ORF">RAS12_17900</name>
</gene>
<dbReference type="SMART" id="SM00052">
    <property type="entry name" value="EAL"/>
    <property type="match status" value="1"/>
</dbReference>
<accession>A0ABY9LVX3</accession>
<organism evidence="2 3">
    <name type="scientific">Achromobacter seleniivolatilans</name>
    <dbReference type="NCBI Taxonomy" id="3047478"/>
    <lineage>
        <taxon>Bacteria</taxon>
        <taxon>Pseudomonadati</taxon>
        <taxon>Pseudomonadota</taxon>
        <taxon>Betaproteobacteria</taxon>
        <taxon>Burkholderiales</taxon>
        <taxon>Alcaligenaceae</taxon>
        <taxon>Achromobacter</taxon>
    </lineage>
</organism>
<dbReference type="CDD" id="cd01948">
    <property type="entry name" value="EAL"/>
    <property type="match status" value="1"/>
</dbReference>
<keyword evidence="3" id="KW-1185">Reference proteome</keyword>
<dbReference type="PROSITE" id="PS50883">
    <property type="entry name" value="EAL"/>
    <property type="match status" value="1"/>
</dbReference>
<dbReference type="Pfam" id="PF00563">
    <property type="entry name" value="EAL"/>
    <property type="match status" value="1"/>
</dbReference>
<reference evidence="2 3" key="1">
    <citation type="submission" date="2023-08" db="EMBL/GenBank/DDBJ databases">
        <title>Achromobacter seleniivolatilans sp. nov., isolated from seleniferous soil.</title>
        <authorList>
            <person name="Zhang S."/>
            <person name="Li K."/>
            <person name="Peng J."/>
            <person name="Zhao Q."/>
            <person name="Wang H."/>
            <person name="Guo Y."/>
        </authorList>
    </citation>
    <scope>NUCLEOTIDE SEQUENCE [LARGE SCALE GENOMIC DNA]</scope>
    <source>
        <strain evidence="2 3">R39</strain>
    </source>
</reference>
<sequence>MTATSSTPRMRCAPTEAVAGDAQLERTLQDAITRNEMFVEYQPVFRLQTGDMIGVETLLRWRHPERGVLSPSAFIPLAETSGLIVPIGEFVLEDACRVLREWRSAAMRGLSVSVNVSAAQLAYGDFVRVVRECVDEYGVDVRRLQLEITETVPFKDRQLVLKRLIELRRLGLRIVLDDFGCGYMTLQHLTTLPVDGIKIDQCFTTALPDEPRAVAVVSSMVELATRLKLSIVIEGVETPRQASWLSAYDNVCVQGCLYARPQPILREPLRIRP</sequence>
<dbReference type="PANTHER" id="PTHR33121">
    <property type="entry name" value="CYCLIC DI-GMP PHOSPHODIESTERASE PDEF"/>
    <property type="match status" value="1"/>
</dbReference>
<protein>
    <submittedName>
        <fullName evidence="2">EAL domain-containing protein</fullName>
    </submittedName>
</protein>
<dbReference type="InterPro" id="IPR050706">
    <property type="entry name" value="Cyclic-di-GMP_PDE-like"/>
</dbReference>
<dbReference type="InterPro" id="IPR001633">
    <property type="entry name" value="EAL_dom"/>
</dbReference>
<dbReference type="RefSeq" id="WP_306937673.1">
    <property type="nucleotide sequence ID" value="NZ_CP132976.1"/>
</dbReference>
<dbReference type="PANTHER" id="PTHR33121:SF70">
    <property type="entry name" value="SIGNALING PROTEIN YKOW"/>
    <property type="match status" value="1"/>
</dbReference>
<name>A0ABY9LVX3_9BURK</name>
<dbReference type="SUPFAM" id="SSF141868">
    <property type="entry name" value="EAL domain-like"/>
    <property type="match status" value="1"/>
</dbReference>
<proteinExistence type="predicted"/>
<feature type="domain" description="EAL" evidence="1">
    <location>
        <begin position="21"/>
        <end position="273"/>
    </location>
</feature>
<dbReference type="Gene3D" id="3.20.20.450">
    <property type="entry name" value="EAL domain"/>
    <property type="match status" value="1"/>
</dbReference>